<keyword evidence="2" id="KW-0472">Membrane</keyword>
<evidence type="ECO:0000256" key="2">
    <source>
        <dbReference type="SAM" id="Phobius"/>
    </source>
</evidence>
<keyword evidence="2" id="KW-1133">Transmembrane helix</keyword>
<proteinExistence type="predicted"/>
<evidence type="ECO:0000313" key="4">
    <source>
        <dbReference type="Proteomes" id="UP000321960"/>
    </source>
</evidence>
<sequence>MRAAQHATFRTVAARKVLRVASIILLDVLLAALFVVIVWGSGNYLKSLFDMANLNVHRLIRLSPMTPSILALASGAIVLARPTLPGGSSVRQCTRRQASDRDTMRSEWSIV</sequence>
<protein>
    <submittedName>
        <fullName evidence="3">Uncharacterized protein</fullName>
    </submittedName>
</protein>
<organism evidence="3 4">
    <name type="scientific">Methylobacterium oxalidis</name>
    <dbReference type="NCBI Taxonomy" id="944322"/>
    <lineage>
        <taxon>Bacteria</taxon>
        <taxon>Pseudomonadati</taxon>
        <taxon>Pseudomonadota</taxon>
        <taxon>Alphaproteobacteria</taxon>
        <taxon>Hyphomicrobiales</taxon>
        <taxon>Methylobacteriaceae</taxon>
        <taxon>Methylobacterium</taxon>
    </lineage>
</organism>
<feature type="region of interest" description="Disordered" evidence="1">
    <location>
        <begin position="87"/>
        <end position="111"/>
    </location>
</feature>
<comment type="caution">
    <text evidence="3">The sequence shown here is derived from an EMBL/GenBank/DDBJ whole genome shotgun (WGS) entry which is preliminary data.</text>
</comment>
<evidence type="ECO:0000313" key="3">
    <source>
        <dbReference type="EMBL" id="GEP07892.1"/>
    </source>
</evidence>
<keyword evidence="2" id="KW-0812">Transmembrane</keyword>
<dbReference type="AlphaFoldDB" id="A0A512JD50"/>
<name>A0A512JD50_9HYPH</name>
<dbReference type="EMBL" id="BJZU01000201">
    <property type="protein sequence ID" value="GEP07892.1"/>
    <property type="molecule type" value="Genomic_DNA"/>
</dbReference>
<evidence type="ECO:0000256" key="1">
    <source>
        <dbReference type="SAM" id="MobiDB-lite"/>
    </source>
</evidence>
<gene>
    <name evidence="3" type="ORF">MOX02_59300</name>
</gene>
<accession>A0A512JD50</accession>
<dbReference type="Proteomes" id="UP000321960">
    <property type="component" value="Unassembled WGS sequence"/>
</dbReference>
<feature type="transmembrane region" description="Helical" evidence="2">
    <location>
        <begin position="20"/>
        <end position="39"/>
    </location>
</feature>
<reference evidence="3 4" key="1">
    <citation type="submission" date="2019-07" db="EMBL/GenBank/DDBJ databases">
        <title>Whole genome shotgun sequence of Methylobacterium oxalidis NBRC 107715.</title>
        <authorList>
            <person name="Hosoyama A."/>
            <person name="Uohara A."/>
            <person name="Ohji S."/>
            <person name="Ichikawa N."/>
        </authorList>
    </citation>
    <scope>NUCLEOTIDE SEQUENCE [LARGE SCALE GENOMIC DNA]</scope>
    <source>
        <strain evidence="3 4">NBRC 107715</strain>
    </source>
</reference>